<dbReference type="PROSITE" id="PS50893">
    <property type="entry name" value="ABC_TRANSPORTER_2"/>
    <property type="match status" value="1"/>
</dbReference>
<dbReference type="GO" id="GO:0005524">
    <property type="term" value="F:ATP binding"/>
    <property type="evidence" value="ECO:0007669"/>
    <property type="project" value="UniProtKB-KW"/>
</dbReference>
<dbReference type="PANTHER" id="PTHR43875">
    <property type="entry name" value="MALTODEXTRIN IMPORT ATP-BINDING PROTEIN MSMX"/>
    <property type="match status" value="1"/>
</dbReference>
<dbReference type="SMART" id="SM00382">
    <property type="entry name" value="AAA"/>
    <property type="match status" value="1"/>
</dbReference>
<comment type="caution">
    <text evidence="6">The sequence shown here is derived from an EMBL/GenBank/DDBJ whole genome shotgun (WGS) entry which is preliminary data.</text>
</comment>
<dbReference type="InterPro" id="IPR047641">
    <property type="entry name" value="ABC_transpr_MalK/UgpC-like"/>
</dbReference>
<dbReference type="InterPro" id="IPR003439">
    <property type="entry name" value="ABC_transporter-like_ATP-bd"/>
</dbReference>
<evidence type="ECO:0000259" key="5">
    <source>
        <dbReference type="PROSITE" id="PS50893"/>
    </source>
</evidence>
<dbReference type="AlphaFoldDB" id="A0A4R0XYA6"/>
<dbReference type="GO" id="GO:0055052">
    <property type="term" value="C:ATP-binding cassette (ABC) transporter complex, substrate-binding subunit-containing"/>
    <property type="evidence" value="ECO:0007669"/>
    <property type="project" value="TreeGrafter"/>
</dbReference>
<evidence type="ECO:0000256" key="3">
    <source>
        <dbReference type="ARBA" id="ARBA00022840"/>
    </source>
</evidence>
<dbReference type="GO" id="GO:0022857">
    <property type="term" value="F:transmembrane transporter activity"/>
    <property type="evidence" value="ECO:0007669"/>
    <property type="project" value="InterPro"/>
</dbReference>
<name>A0A4R0XYA6_9MOLU</name>
<dbReference type="OrthoDB" id="9784450at2"/>
<dbReference type="Gene3D" id="2.40.50.100">
    <property type="match status" value="1"/>
</dbReference>
<accession>A0A4R0XYA6</accession>
<dbReference type="EMBL" id="PSZO01000001">
    <property type="protein sequence ID" value="TCG12049.1"/>
    <property type="molecule type" value="Genomic_DNA"/>
</dbReference>
<keyword evidence="1" id="KW-0813">Transport</keyword>
<evidence type="ECO:0000313" key="6">
    <source>
        <dbReference type="EMBL" id="TCG12049.1"/>
    </source>
</evidence>
<keyword evidence="7" id="KW-1185">Reference proteome</keyword>
<dbReference type="InterPro" id="IPR013611">
    <property type="entry name" value="Transp-assoc_OB_typ2"/>
</dbReference>
<dbReference type="Pfam" id="PF00005">
    <property type="entry name" value="ABC_tran"/>
    <property type="match status" value="2"/>
</dbReference>
<evidence type="ECO:0000256" key="2">
    <source>
        <dbReference type="ARBA" id="ARBA00022741"/>
    </source>
</evidence>
<dbReference type="RefSeq" id="WP_131598252.1">
    <property type="nucleotide sequence ID" value="NZ_CBDBYK010000003.1"/>
</dbReference>
<keyword evidence="2" id="KW-0547">Nucleotide-binding</keyword>
<keyword evidence="3 6" id="KW-0067">ATP-binding</keyword>
<dbReference type="SUPFAM" id="SSF52540">
    <property type="entry name" value="P-loop containing nucleoside triphosphate hydrolases"/>
    <property type="match status" value="1"/>
</dbReference>
<dbReference type="InterPro" id="IPR003593">
    <property type="entry name" value="AAA+_ATPase"/>
</dbReference>
<dbReference type="PANTHER" id="PTHR43875:SF1">
    <property type="entry name" value="OSMOPROTECTIVE COMPOUNDS UPTAKE ATP-BINDING PROTEIN GGTA"/>
    <property type="match status" value="1"/>
</dbReference>
<dbReference type="PROSITE" id="PS00211">
    <property type="entry name" value="ABC_TRANSPORTER_1"/>
    <property type="match status" value="1"/>
</dbReference>
<dbReference type="InterPro" id="IPR027417">
    <property type="entry name" value="P-loop_NTPase"/>
</dbReference>
<dbReference type="Proteomes" id="UP000294192">
    <property type="component" value="Unassembled WGS sequence"/>
</dbReference>
<evidence type="ECO:0000256" key="1">
    <source>
        <dbReference type="ARBA" id="ARBA00022448"/>
    </source>
</evidence>
<evidence type="ECO:0000313" key="7">
    <source>
        <dbReference type="Proteomes" id="UP000294192"/>
    </source>
</evidence>
<proteinExistence type="predicted"/>
<feature type="coiled-coil region" evidence="4">
    <location>
        <begin position="241"/>
        <end position="290"/>
    </location>
</feature>
<dbReference type="SUPFAM" id="SSF50331">
    <property type="entry name" value="MOP-like"/>
    <property type="match status" value="1"/>
</dbReference>
<reference evidence="6 7" key="1">
    <citation type="submission" date="2018-02" db="EMBL/GenBank/DDBJ databases">
        <title>Mycoplasma marinum and Mycoplasma todarodis sp. nov., moderately halophilic and psychrotolerant mycoplasmas isolated from cephalopods.</title>
        <authorList>
            <person name="Viver T."/>
        </authorList>
    </citation>
    <scope>NUCLEOTIDE SEQUENCE [LARGE SCALE GENOMIC DNA]</scope>
    <source>
        <strain evidence="6 7">PE</strain>
    </source>
</reference>
<organism evidence="6 7">
    <name type="scientific">Mycoplasma marinum</name>
    <dbReference type="NCBI Taxonomy" id="1937190"/>
    <lineage>
        <taxon>Bacteria</taxon>
        <taxon>Bacillati</taxon>
        <taxon>Mycoplasmatota</taxon>
        <taxon>Mollicutes</taxon>
        <taxon>Mycoplasmataceae</taxon>
        <taxon>Mycoplasma</taxon>
    </lineage>
</organism>
<dbReference type="Pfam" id="PF08402">
    <property type="entry name" value="TOBE_2"/>
    <property type="match status" value="1"/>
</dbReference>
<sequence>MSENSKRIIEDNTIEVVTKFGLKNKEMNKSAPAIEIKDLVIDFGETVAVNKINFKINEGELVTLLGPSGCGKTTTLNAIAGLLTPTSGDINFSGRNVTKLSPQRRKLGLVFQNYALYPHMSVYKNIAFPLYNDKNWKDKLIKNNKKNKLKIELIILKANGLTKEKEDKLIEASQRRFIVAQETKLYLQQLRTNYLKEVKEAKKNVGLVSSHEQGKKSLLNKEILKHINVIDLEKKSKTITSEEAKQKIEKLKSVHKEKMEQIKIETARELEETKKQYEIAKQKAAKTSKEDKALIAEAKKNRWKLPTLAEKQYKQLLNDLKNEFGNSASLSKEQEEKIEQIKSNILSFKQAVHKSVMDVSEKVDIVKNLKKRPTKLSGGQQQRVAIARAIVKKPRVLLMDEPLSNLDAKLRISTREWIKKIVRELGMTTIFVTHDQEEAMSISDKVVCMSEGLVQQVGTPMELYGKPKNDFVAKFLGMPEMKLFDAEALKGIVKVGTTQVATIKGKTKQNIRVGMRAEHFQEVERGGMKATIKHVEYLGREVLASVEFEKHGEAKVFLRKKSEYKIDEVIKLSLSEKDIHIFNLEGKRIN</sequence>
<dbReference type="InterPro" id="IPR017871">
    <property type="entry name" value="ABC_transporter-like_CS"/>
</dbReference>
<dbReference type="Gene3D" id="3.40.50.300">
    <property type="entry name" value="P-loop containing nucleotide triphosphate hydrolases"/>
    <property type="match status" value="2"/>
</dbReference>
<dbReference type="InterPro" id="IPR008995">
    <property type="entry name" value="Mo/tungstate-bd_C_term_dom"/>
</dbReference>
<protein>
    <submittedName>
        <fullName evidence="6">ABC transporter ATP-binding protein</fullName>
    </submittedName>
</protein>
<dbReference type="GO" id="GO:0016887">
    <property type="term" value="F:ATP hydrolysis activity"/>
    <property type="evidence" value="ECO:0007669"/>
    <property type="project" value="InterPro"/>
</dbReference>
<evidence type="ECO:0000256" key="4">
    <source>
        <dbReference type="SAM" id="Coils"/>
    </source>
</evidence>
<gene>
    <name evidence="6" type="ORF">C4B24_00390</name>
</gene>
<feature type="domain" description="ABC transporter" evidence="5">
    <location>
        <begin position="34"/>
        <end position="476"/>
    </location>
</feature>
<keyword evidence="4" id="KW-0175">Coiled coil</keyword>
<dbReference type="InterPro" id="IPR012340">
    <property type="entry name" value="NA-bd_OB-fold"/>
</dbReference>
<dbReference type="Gene3D" id="2.40.50.140">
    <property type="entry name" value="Nucleic acid-binding proteins"/>
    <property type="match status" value="1"/>
</dbReference>